<feature type="non-terminal residue" evidence="1">
    <location>
        <position position="75"/>
    </location>
</feature>
<name>A0A564ZCY1_HYMDI</name>
<gene>
    <name evidence="1" type="ORF">WMSIL1_LOCUS14295</name>
</gene>
<sequence>MHFPELPFIRVLHDNTSVFPPTKLERPHLCPYDAYPLSDMSKRVHRSPPFSITASLSHKRHIYAHALAWPYPSDS</sequence>
<dbReference type="Proteomes" id="UP000321570">
    <property type="component" value="Unassembled WGS sequence"/>
</dbReference>
<organism evidence="1 2">
    <name type="scientific">Hymenolepis diminuta</name>
    <name type="common">Rat tapeworm</name>
    <dbReference type="NCBI Taxonomy" id="6216"/>
    <lineage>
        <taxon>Eukaryota</taxon>
        <taxon>Metazoa</taxon>
        <taxon>Spiralia</taxon>
        <taxon>Lophotrochozoa</taxon>
        <taxon>Platyhelminthes</taxon>
        <taxon>Cestoda</taxon>
        <taxon>Eucestoda</taxon>
        <taxon>Cyclophyllidea</taxon>
        <taxon>Hymenolepididae</taxon>
        <taxon>Hymenolepis</taxon>
    </lineage>
</organism>
<proteinExistence type="predicted"/>
<evidence type="ECO:0000313" key="2">
    <source>
        <dbReference type="Proteomes" id="UP000321570"/>
    </source>
</evidence>
<protein>
    <submittedName>
        <fullName evidence="1">Uncharacterized protein</fullName>
    </submittedName>
</protein>
<accession>A0A564ZCY1</accession>
<evidence type="ECO:0000313" key="1">
    <source>
        <dbReference type="EMBL" id="VUZ56903.1"/>
    </source>
</evidence>
<dbReference type="EMBL" id="CABIJS010000708">
    <property type="protein sequence ID" value="VUZ56903.1"/>
    <property type="molecule type" value="Genomic_DNA"/>
</dbReference>
<keyword evidence="2" id="KW-1185">Reference proteome</keyword>
<reference evidence="1 2" key="1">
    <citation type="submission" date="2019-07" db="EMBL/GenBank/DDBJ databases">
        <authorList>
            <person name="Jastrzebski P J."/>
            <person name="Paukszto L."/>
            <person name="Jastrzebski P J."/>
        </authorList>
    </citation>
    <scope>NUCLEOTIDE SEQUENCE [LARGE SCALE GENOMIC DNA]</scope>
    <source>
        <strain evidence="1 2">WMS-il1</strain>
    </source>
</reference>
<dbReference type="AlphaFoldDB" id="A0A564ZCY1"/>